<accession>A0A0F9TJY8</accession>
<protein>
    <recommendedName>
        <fullName evidence="1">HTH cro/C1-type domain-containing protein</fullName>
    </recommendedName>
</protein>
<comment type="caution">
    <text evidence="2">The sequence shown here is derived from an EMBL/GenBank/DDBJ whole genome shotgun (WGS) entry which is preliminary data.</text>
</comment>
<evidence type="ECO:0000313" key="2">
    <source>
        <dbReference type="EMBL" id="KKN81545.1"/>
    </source>
</evidence>
<dbReference type="GO" id="GO:0003677">
    <property type="term" value="F:DNA binding"/>
    <property type="evidence" value="ECO:0007669"/>
    <property type="project" value="InterPro"/>
</dbReference>
<evidence type="ECO:0000259" key="1">
    <source>
        <dbReference type="PROSITE" id="PS50943"/>
    </source>
</evidence>
<proteinExistence type="predicted"/>
<dbReference type="EMBL" id="LAZR01000213">
    <property type="protein sequence ID" value="KKN81545.1"/>
    <property type="molecule type" value="Genomic_DNA"/>
</dbReference>
<dbReference type="InterPro" id="IPR010982">
    <property type="entry name" value="Lambda_DNA-bd_dom_sf"/>
</dbReference>
<dbReference type="AlphaFoldDB" id="A0A0F9TJY8"/>
<name>A0A0F9TJY8_9ZZZZ</name>
<dbReference type="InterPro" id="IPR001387">
    <property type="entry name" value="Cro/C1-type_HTH"/>
</dbReference>
<sequence>MKTKYDRYRRSAKESGEKQVSNHVWYLCQLIKKYREDSGVNAISMAERIGVSRSTIYRMGNYKVRRLQVRVRKLIAKFVGSLPCKECGGLLPPEPEYPEYMEWFDRKLLNFPTRCHSCQNGYMERRRKGMNVRSPAVLDG</sequence>
<feature type="domain" description="HTH cro/C1-type" evidence="1">
    <location>
        <begin position="31"/>
        <end position="59"/>
    </location>
</feature>
<dbReference type="SUPFAM" id="SSF47413">
    <property type="entry name" value="lambda repressor-like DNA-binding domains"/>
    <property type="match status" value="1"/>
</dbReference>
<dbReference type="CDD" id="cd00093">
    <property type="entry name" value="HTH_XRE"/>
    <property type="match status" value="1"/>
</dbReference>
<dbReference type="PROSITE" id="PS50943">
    <property type="entry name" value="HTH_CROC1"/>
    <property type="match status" value="1"/>
</dbReference>
<organism evidence="2">
    <name type="scientific">marine sediment metagenome</name>
    <dbReference type="NCBI Taxonomy" id="412755"/>
    <lineage>
        <taxon>unclassified sequences</taxon>
        <taxon>metagenomes</taxon>
        <taxon>ecological metagenomes</taxon>
    </lineage>
</organism>
<gene>
    <name evidence="2" type="ORF">LCGC14_0318040</name>
</gene>
<reference evidence="2" key="1">
    <citation type="journal article" date="2015" name="Nature">
        <title>Complex archaea that bridge the gap between prokaryotes and eukaryotes.</title>
        <authorList>
            <person name="Spang A."/>
            <person name="Saw J.H."/>
            <person name="Jorgensen S.L."/>
            <person name="Zaremba-Niedzwiedzka K."/>
            <person name="Martijn J."/>
            <person name="Lind A.E."/>
            <person name="van Eijk R."/>
            <person name="Schleper C."/>
            <person name="Guy L."/>
            <person name="Ettema T.J."/>
        </authorList>
    </citation>
    <scope>NUCLEOTIDE SEQUENCE</scope>
</reference>